<dbReference type="PANTHER" id="PTHR44040">
    <property type="entry name" value="RETINOBLASTOMA-BINDING PROTEIN 5"/>
    <property type="match status" value="1"/>
</dbReference>
<protein>
    <submittedName>
        <fullName evidence="6">Uncharacterized protein</fullName>
    </submittedName>
</protein>
<comment type="subcellular location">
    <subcellularLocation>
        <location evidence="1">Nucleus</location>
    </subcellularLocation>
</comment>
<dbReference type="Proteomes" id="UP000008837">
    <property type="component" value="Unassembled WGS sequence"/>
</dbReference>
<dbReference type="InterPro" id="IPR001680">
    <property type="entry name" value="WD40_rpt"/>
</dbReference>
<dbReference type="OMA" id="DYEDDIM"/>
<feature type="repeat" description="WD" evidence="5">
    <location>
        <begin position="55"/>
        <end position="91"/>
    </location>
</feature>
<evidence type="ECO:0000313" key="7">
    <source>
        <dbReference type="Proteomes" id="UP000008837"/>
    </source>
</evidence>
<comment type="caution">
    <text evidence="6">The sequence shown here is derived from an EMBL/GenBank/DDBJ whole genome shotgun (WGS) entry which is preliminary data.</text>
</comment>
<dbReference type="PROSITE" id="PS00678">
    <property type="entry name" value="WD_REPEATS_1"/>
    <property type="match status" value="1"/>
</dbReference>
<dbReference type="PROSITE" id="PS50082">
    <property type="entry name" value="WD_REPEATS_2"/>
    <property type="match status" value="1"/>
</dbReference>
<keyword evidence="2 5" id="KW-0853">WD repeat</keyword>
<dbReference type="KEGG" id="mgl:MGL_3013"/>
<name>A8Q6N0_MALGO</name>
<dbReference type="RefSeq" id="XP_001730027.1">
    <property type="nucleotide sequence ID" value="XM_001729975.1"/>
</dbReference>
<dbReference type="VEuPathDB" id="FungiDB:MGL_3013"/>
<dbReference type="SUPFAM" id="SSF50978">
    <property type="entry name" value="WD40 repeat-like"/>
    <property type="match status" value="1"/>
</dbReference>
<dbReference type="InterPro" id="IPR015943">
    <property type="entry name" value="WD40/YVTN_repeat-like_dom_sf"/>
</dbReference>
<keyword evidence="7" id="KW-1185">Reference proteome</keyword>
<dbReference type="InterPro" id="IPR019775">
    <property type="entry name" value="WD40_repeat_CS"/>
</dbReference>
<dbReference type="AlphaFoldDB" id="A8Q6N0"/>
<reference evidence="6 7" key="1">
    <citation type="journal article" date="2007" name="Proc. Natl. Acad. Sci. U.S.A.">
        <title>Dandruff-associated Malassezia genomes reveal convergent and divergent virulence traits shared with plant and human fungal pathogens.</title>
        <authorList>
            <person name="Xu J."/>
            <person name="Saunders C.W."/>
            <person name="Hu P."/>
            <person name="Grant R.A."/>
            <person name="Boekhout T."/>
            <person name="Kuramae E.E."/>
            <person name="Kronstad J.W."/>
            <person name="Deangelis Y.M."/>
            <person name="Reeder N.L."/>
            <person name="Johnstone K.R."/>
            <person name="Leland M."/>
            <person name="Fieno A.M."/>
            <person name="Begley W.M."/>
            <person name="Sun Y."/>
            <person name="Lacey M.P."/>
            <person name="Chaudhary T."/>
            <person name="Keough T."/>
            <person name="Chu L."/>
            <person name="Sears R."/>
            <person name="Yuan B."/>
            <person name="Dawson T.L.Jr."/>
        </authorList>
    </citation>
    <scope>NUCLEOTIDE SEQUENCE [LARGE SCALE GENOMIC DNA]</scope>
    <source>
        <strain evidence="7">ATCC MYA-4612 / CBS 7966</strain>
    </source>
</reference>
<evidence type="ECO:0000256" key="1">
    <source>
        <dbReference type="ARBA" id="ARBA00004123"/>
    </source>
</evidence>
<dbReference type="Pfam" id="PF00400">
    <property type="entry name" value="WD40"/>
    <property type="match status" value="1"/>
</dbReference>
<dbReference type="InterPro" id="IPR036322">
    <property type="entry name" value="WD40_repeat_dom_sf"/>
</dbReference>
<evidence type="ECO:0000256" key="3">
    <source>
        <dbReference type="ARBA" id="ARBA00022737"/>
    </source>
</evidence>
<dbReference type="InParanoid" id="A8Q6N0"/>
<dbReference type="SMART" id="SM00320">
    <property type="entry name" value="WD40"/>
    <property type="match status" value="5"/>
</dbReference>
<dbReference type="InterPro" id="IPR037850">
    <property type="entry name" value="RBBP5/Swd1"/>
</dbReference>
<proteinExistence type="predicted"/>
<dbReference type="GeneID" id="5854334"/>
<accession>A8Q6N0</accession>
<sequence length="445" mass="49807">MNAQLLKGLFENADATCLAFNHGRGLFAGQYLAVGRSDYYIALYDVETRGILRWFQAHVKNITSVCWSPLGRYLASSSLDWNVHIWDLRNGPAKCVRTLRFSAPVSLVRFSPCSSRTLFVVLETREAFLVHFPTWHSVESSGNTSTAPLRIPVHGAFAVTTGCFSPDARWIFAGTNKGVVVLINSQSGHVMRSEPFSVGTSMVREMHLDAQGKHMVVNLNDRTVRTFKIAFDTWGTPIHLIHTHKFQDMVGRTPWSGVGFSQDSEYVMGGAAQDTTHNVYIWDRDAGVLVKILEGPNEPLVYAQWHPVKPQVASIASSGDVYLWSTKMTEIWSAYAPGFEELEKNVEYEERENEFDLDELHEDQRQQQEEIDFVDLFANGPVPETSLPSMGVPTDLNRSFSTLAADVRRPTTSCSPDMYGDDDDQVAFLIPPLLEDYELGDGKGD</sequence>
<evidence type="ECO:0000313" key="6">
    <source>
        <dbReference type="EMBL" id="EDP42813.1"/>
    </source>
</evidence>
<dbReference type="Gene3D" id="2.130.10.10">
    <property type="entry name" value="YVTN repeat-like/Quinoprotein amine dehydrogenase"/>
    <property type="match status" value="2"/>
</dbReference>
<dbReference type="STRING" id="425265.A8Q6N0"/>
<gene>
    <name evidence="6" type="ORF">MGL_3013</name>
</gene>
<evidence type="ECO:0000256" key="5">
    <source>
        <dbReference type="PROSITE-ProRule" id="PRU00221"/>
    </source>
</evidence>
<dbReference type="EMBL" id="AAYY01000010">
    <property type="protein sequence ID" value="EDP42813.1"/>
    <property type="molecule type" value="Genomic_DNA"/>
</dbReference>
<keyword evidence="4" id="KW-0539">Nucleus</keyword>
<dbReference type="OrthoDB" id="196858at2759"/>
<evidence type="ECO:0000256" key="2">
    <source>
        <dbReference type="ARBA" id="ARBA00022574"/>
    </source>
</evidence>
<dbReference type="GO" id="GO:0048188">
    <property type="term" value="C:Set1C/COMPASS complex"/>
    <property type="evidence" value="ECO:0007669"/>
    <property type="project" value="InterPro"/>
</dbReference>
<dbReference type="PANTHER" id="PTHR44040:SF1">
    <property type="entry name" value="RETINOBLASTOMA-BINDING PROTEIN 5"/>
    <property type="match status" value="1"/>
</dbReference>
<dbReference type="FunCoup" id="A8Q6N0">
    <property type="interactions" value="752"/>
</dbReference>
<organism evidence="6 7">
    <name type="scientific">Malassezia globosa (strain ATCC MYA-4612 / CBS 7966)</name>
    <name type="common">Dandruff-associated fungus</name>
    <dbReference type="NCBI Taxonomy" id="425265"/>
    <lineage>
        <taxon>Eukaryota</taxon>
        <taxon>Fungi</taxon>
        <taxon>Dikarya</taxon>
        <taxon>Basidiomycota</taxon>
        <taxon>Ustilaginomycotina</taxon>
        <taxon>Malasseziomycetes</taxon>
        <taxon>Malasseziales</taxon>
        <taxon>Malasseziaceae</taxon>
        <taxon>Malassezia</taxon>
    </lineage>
</organism>
<evidence type="ECO:0000256" key="4">
    <source>
        <dbReference type="ARBA" id="ARBA00023242"/>
    </source>
</evidence>
<dbReference type="PROSITE" id="PS50294">
    <property type="entry name" value="WD_REPEATS_REGION"/>
    <property type="match status" value="1"/>
</dbReference>
<keyword evidence="3" id="KW-0677">Repeat</keyword>